<dbReference type="PANTHER" id="PTHR30250">
    <property type="entry name" value="PST FAMILY PREDICTED COLANIC ACID TRANSPORTER"/>
    <property type="match status" value="1"/>
</dbReference>
<feature type="transmembrane region" description="Helical" evidence="6">
    <location>
        <begin position="43"/>
        <end position="63"/>
    </location>
</feature>
<evidence type="ECO:0000256" key="4">
    <source>
        <dbReference type="ARBA" id="ARBA00022989"/>
    </source>
</evidence>
<evidence type="ECO:0000256" key="1">
    <source>
        <dbReference type="ARBA" id="ARBA00004651"/>
    </source>
</evidence>
<feature type="transmembrane region" description="Helical" evidence="6">
    <location>
        <begin position="84"/>
        <end position="108"/>
    </location>
</feature>
<dbReference type="AlphaFoldDB" id="A0A8J3LK70"/>
<evidence type="ECO:0000256" key="5">
    <source>
        <dbReference type="ARBA" id="ARBA00023136"/>
    </source>
</evidence>
<feature type="transmembrane region" description="Helical" evidence="6">
    <location>
        <begin position="178"/>
        <end position="196"/>
    </location>
</feature>
<feature type="transmembrane region" description="Helical" evidence="6">
    <location>
        <begin position="335"/>
        <end position="357"/>
    </location>
</feature>
<dbReference type="PANTHER" id="PTHR30250:SF11">
    <property type="entry name" value="O-ANTIGEN TRANSPORTER-RELATED"/>
    <property type="match status" value="1"/>
</dbReference>
<protein>
    <submittedName>
        <fullName evidence="7">Membrane protein</fullName>
    </submittedName>
</protein>
<evidence type="ECO:0000256" key="2">
    <source>
        <dbReference type="ARBA" id="ARBA00022475"/>
    </source>
</evidence>
<feature type="transmembrane region" description="Helical" evidence="6">
    <location>
        <begin position="293"/>
        <end position="315"/>
    </location>
</feature>
<feature type="transmembrane region" description="Helical" evidence="6">
    <location>
        <begin position="366"/>
        <end position="385"/>
    </location>
</feature>
<accession>A0A8J3LK70</accession>
<proteinExistence type="predicted"/>
<reference evidence="7" key="1">
    <citation type="submission" date="2021-01" db="EMBL/GenBank/DDBJ databases">
        <title>Whole genome shotgun sequence of Planosporangium flavigriseum NBRC 105377.</title>
        <authorList>
            <person name="Komaki H."/>
            <person name="Tamura T."/>
        </authorList>
    </citation>
    <scope>NUCLEOTIDE SEQUENCE</scope>
    <source>
        <strain evidence="7">NBRC 105377</strain>
    </source>
</reference>
<dbReference type="PROSITE" id="PS51257">
    <property type="entry name" value="PROKAR_LIPOPROTEIN"/>
    <property type="match status" value="1"/>
</dbReference>
<organism evidence="7 8">
    <name type="scientific">Planosporangium flavigriseum</name>
    <dbReference type="NCBI Taxonomy" id="373681"/>
    <lineage>
        <taxon>Bacteria</taxon>
        <taxon>Bacillati</taxon>
        <taxon>Actinomycetota</taxon>
        <taxon>Actinomycetes</taxon>
        <taxon>Micromonosporales</taxon>
        <taxon>Micromonosporaceae</taxon>
        <taxon>Planosporangium</taxon>
    </lineage>
</organism>
<dbReference type="GO" id="GO:0005886">
    <property type="term" value="C:plasma membrane"/>
    <property type="evidence" value="ECO:0007669"/>
    <property type="project" value="UniProtKB-SubCell"/>
</dbReference>
<comment type="caution">
    <text evidence="7">The sequence shown here is derived from an EMBL/GenBank/DDBJ whole genome shotgun (WGS) entry which is preliminary data.</text>
</comment>
<keyword evidence="3 6" id="KW-0812">Transmembrane</keyword>
<feature type="transmembrane region" description="Helical" evidence="6">
    <location>
        <begin position="391"/>
        <end position="410"/>
    </location>
</feature>
<feature type="transmembrane region" description="Helical" evidence="6">
    <location>
        <begin position="217"/>
        <end position="237"/>
    </location>
</feature>
<gene>
    <name evidence="7" type="ORF">Pfl04_04690</name>
</gene>
<evidence type="ECO:0000256" key="3">
    <source>
        <dbReference type="ARBA" id="ARBA00022692"/>
    </source>
</evidence>
<evidence type="ECO:0000313" key="7">
    <source>
        <dbReference type="EMBL" id="GIG72065.1"/>
    </source>
</evidence>
<keyword evidence="2" id="KW-1003">Cell membrane</keyword>
<dbReference type="InterPro" id="IPR050833">
    <property type="entry name" value="Poly_Biosynth_Transport"/>
</dbReference>
<dbReference type="Proteomes" id="UP000653674">
    <property type="component" value="Unassembled WGS sequence"/>
</dbReference>
<dbReference type="EMBL" id="BONU01000002">
    <property type="protein sequence ID" value="GIG72065.1"/>
    <property type="molecule type" value="Genomic_DNA"/>
</dbReference>
<keyword evidence="8" id="KW-1185">Reference proteome</keyword>
<name>A0A8J3LK70_9ACTN</name>
<feature type="transmembrane region" description="Helical" evidence="6">
    <location>
        <begin position="120"/>
        <end position="138"/>
    </location>
</feature>
<comment type="subcellular location">
    <subcellularLocation>
        <location evidence="1">Cell membrane</location>
        <topology evidence="1">Multi-pass membrane protein</topology>
    </subcellularLocation>
</comment>
<keyword evidence="5 6" id="KW-0472">Membrane</keyword>
<evidence type="ECO:0000256" key="6">
    <source>
        <dbReference type="SAM" id="Phobius"/>
    </source>
</evidence>
<keyword evidence="4 6" id="KW-1133">Transmembrane helix</keyword>
<evidence type="ECO:0000313" key="8">
    <source>
        <dbReference type="Proteomes" id="UP000653674"/>
    </source>
</evidence>
<sequence length="431" mass="43641">MKRLLQAVPAGTLIVGCGLAVLGAASYVHLAVASRALNPVDYSAVGVLWALVFSIGIGLFLPVEQEVSRLVAARSVAGVGVAPVLRTAGLLAGGLLALLLAALGLAAGPLAGRLFEGDRSMVIALCGAFAGLAAGYLTRGVLSGLGRFGWYGTQLAIDGGLRITLAAGMGLAGVRSPLAYALILAIAPLVSVVLTLPGVLRDLQPGPPAALRMLCQGLSLLVASNLLMQVIVNIGVINVKLLSPGDKAFAGSLLNALVLARVPLFVFASLQASLLPALTRAIASGDIPTFRRLFVRSIGVVSLLGLAGGIPAVALGPWLVKLLFGQTDVLGRAGFAWLAAGTLAYMVASVVGPAVVARGRHAAQTLGWLVGTAVLVAITLGPGDIRLRVELAFAIGSFAVIPVLVPFAWSRSAPAVAAEREPAAAGARDAD</sequence>
<dbReference type="RefSeq" id="WP_203981139.1">
    <property type="nucleotide sequence ID" value="NZ_BAAAQJ010000008.1"/>
</dbReference>